<proteinExistence type="predicted"/>
<dbReference type="AlphaFoldDB" id="A0A2K0T438"/>
<dbReference type="InterPro" id="IPR050168">
    <property type="entry name" value="AAA_ATPase_domain"/>
</dbReference>
<dbReference type="GO" id="GO:0005634">
    <property type="term" value="C:nucleus"/>
    <property type="evidence" value="ECO:0007669"/>
    <property type="project" value="TreeGrafter"/>
</dbReference>
<dbReference type="Proteomes" id="UP000236546">
    <property type="component" value="Unassembled WGS sequence"/>
</dbReference>
<feature type="compositionally biased region" description="Polar residues" evidence="1">
    <location>
        <begin position="434"/>
        <end position="453"/>
    </location>
</feature>
<feature type="region of interest" description="Disordered" evidence="1">
    <location>
        <begin position="505"/>
        <end position="531"/>
    </location>
</feature>
<evidence type="ECO:0000313" key="3">
    <source>
        <dbReference type="EMBL" id="PNP40280.1"/>
    </source>
</evidence>
<name>A0A2K0T438_9HYPO</name>
<evidence type="ECO:0000313" key="4">
    <source>
        <dbReference type="Proteomes" id="UP000236546"/>
    </source>
</evidence>
<protein>
    <recommendedName>
        <fullName evidence="2">AAA+ ATPase domain-containing protein</fullName>
    </recommendedName>
</protein>
<dbReference type="GO" id="GO:1990275">
    <property type="term" value="F:preribosome binding"/>
    <property type="evidence" value="ECO:0007669"/>
    <property type="project" value="TreeGrafter"/>
</dbReference>
<dbReference type="EMBL" id="MTYH01000071">
    <property type="protein sequence ID" value="PNP40280.1"/>
    <property type="molecule type" value="Genomic_DNA"/>
</dbReference>
<organism evidence="3 4">
    <name type="scientific">Trichoderma gamsii</name>
    <dbReference type="NCBI Taxonomy" id="398673"/>
    <lineage>
        <taxon>Eukaryota</taxon>
        <taxon>Fungi</taxon>
        <taxon>Dikarya</taxon>
        <taxon>Ascomycota</taxon>
        <taxon>Pezizomycotina</taxon>
        <taxon>Sordariomycetes</taxon>
        <taxon>Hypocreomycetidae</taxon>
        <taxon>Hypocreales</taxon>
        <taxon>Hypocreaceae</taxon>
        <taxon>Trichoderma</taxon>
    </lineage>
</organism>
<dbReference type="GO" id="GO:0005524">
    <property type="term" value="F:ATP binding"/>
    <property type="evidence" value="ECO:0007669"/>
    <property type="project" value="InterPro"/>
</dbReference>
<feature type="domain" description="AAA+ ATPase" evidence="2">
    <location>
        <begin position="222"/>
        <end position="350"/>
    </location>
</feature>
<dbReference type="GO" id="GO:0003723">
    <property type="term" value="F:RNA binding"/>
    <property type="evidence" value="ECO:0007669"/>
    <property type="project" value="TreeGrafter"/>
</dbReference>
<dbReference type="Gene3D" id="3.40.50.300">
    <property type="entry name" value="P-loop containing nucleotide triphosphate hydrolases"/>
    <property type="match status" value="1"/>
</dbReference>
<feature type="region of interest" description="Disordered" evidence="1">
    <location>
        <begin position="434"/>
        <end position="467"/>
    </location>
</feature>
<dbReference type="InterPro" id="IPR003959">
    <property type="entry name" value="ATPase_AAA_core"/>
</dbReference>
<sequence length="531" mass="60639">MADESTNHRESLAAWNAHNSVGRIDTESTTHEFLRRAYPEYHITRTVPSKCDLLGYARAGHATSIRQFEEDLDATRVYRLPSSRMDETSGKLEDVVNFARWKYEWQGKDFIVYQLAYVNQFHQNIHFLFVLAPNLPQFVHHGHHEFTDALLLASGSWTTELHEEIWVYDNSEWIKSKGLWKSVQGSSWDDVILNPAMKDKLVQDIEGFFNSRNMYEKLKIPWKRGLIFHGVPGNGKTISIKAIINALAKRPHPVQSLYVKSLDACSGPKWSIKQIFRKARRMAPCLLIFEDLDSLVGDSTRSYFLNEVDGLESNDGILMIGSTNHIEQLDPAVTKRPSRFDRKYHFKLPNEDERIAYCRYWRQKFSESDTVDFPDEMCTVIAQLTEEYSFAYLKELFITSLLLLARGGVEEVSEIKDAASSYFVKDTISQSSSVVPAKTTTNDVNANENVTESKSSEEDTKQSTKRTVPEVDIPVSLQNNILLCIIILQAKSLLEEMDHGSSSAVQKVSGASRPPRIRLPWTSLLDEEDED</sequence>
<gene>
    <name evidence="3" type="ORF">TGAMA5MH_07809</name>
</gene>
<dbReference type="OrthoDB" id="2115716at2759"/>
<evidence type="ECO:0000256" key="1">
    <source>
        <dbReference type="SAM" id="MobiDB-lite"/>
    </source>
</evidence>
<dbReference type="PANTHER" id="PTHR23077">
    <property type="entry name" value="AAA-FAMILY ATPASE"/>
    <property type="match status" value="1"/>
</dbReference>
<dbReference type="InterPro" id="IPR003593">
    <property type="entry name" value="AAA+_ATPase"/>
</dbReference>
<accession>A0A2K0T438</accession>
<comment type="caution">
    <text evidence="3">The sequence shown here is derived from an EMBL/GenBank/DDBJ whole genome shotgun (WGS) entry which is preliminary data.</text>
</comment>
<dbReference type="PANTHER" id="PTHR23077:SF132">
    <property type="entry name" value="ATP-DEPENDENT ZN PROTEASE"/>
    <property type="match status" value="1"/>
</dbReference>
<dbReference type="InterPro" id="IPR027417">
    <property type="entry name" value="P-loop_NTPase"/>
</dbReference>
<dbReference type="CDD" id="cd19481">
    <property type="entry name" value="RecA-like_protease"/>
    <property type="match status" value="1"/>
</dbReference>
<dbReference type="SUPFAM" id="SSF52540">
    <property type="entry name" value="P-loop containing nucleoside triphosphate hydrolases"/>
    <property type="match status" value="1"/>
</dbReference>
<dbReference type="GO" id="GO:0042254">
    <property type="term" value="P:ribosome biogenesis"/>
    <property type="evidence" value="ECO:0007669"/>
    <property type="project" value="TreeGrafter"/>
</dbReference>
<dbReference type="SMART" id="SM00382">
    <property type="entry name" value="AAA"/>
    <property type="match status" value="1"/>
</dbReference>
<evidence type="ECO:0000259" key="2">
    <source>
        <dbReference type="SMART" id="SM00382"/>
    </source>
</evidence>
<dbReference type="GO" id="GO:0016887">
    <property type="term" value="F:ATP hydrolysis activity"/>
    <property type="evidence" value="ECO:0007669"/>
    <property type="project" value="InterPro"/>
</dbReference>
<dbReference type="Pfam" id="PF00004">
    <property type="entry name" value="AAA"/>
    <property type="match status" value="1"/>
</dbReference>
<reference evidence="3 4" key="1">
    <citation type="submission" date="2017-02" db="EMBL/GenBank/DDBJ databases">
        <title>Genomes of Trichoderma spp. with biocontrol activity.</title>
        <authorList>
            <person name="Gardiner D."/>
            <person name="Kazan K."/>
            <person name="Vos C."/>
            <person name="Harvey P."/>
        </authorList>
    </citation>
    <scope>NUCLEOTIDE SEQUENCE [LARGE SCALE GENOMIC DNA]</scope>
    <source>
        <strain evidence="3 4">A5MH</strain>
    </source>
</reference>